<keyword evidence="2 4" id="KW-0238">DNA-binding</keyword>
<evidence type="ECO:0000256" key="1">
    <source>
        <dbReference type="ARBA" id="ARBA00023015"/>
    </source>
</evidence>
<evidence type="ECO:0000256" key="4">
    <source>
        <dbReference type="PROSITE-ProRule" id="PRU00335"/>
    </source>
</evidence>
<feature type="region of interest" description="Disordered" evidence="5">
    <location>
        <begin position="1"/>
        <end position="27"/>
    </location>
</feature>
<dbReference type="Pfam" id="PF16859">
    <property type="entry name" value="TetR_C_11"/>
    <property type="match status" value="1"/>
</dbReference>
<dbReference type="Gene3D" id="1.10.10.60">
    <property type="entry name" value="Homeodomain-like"/>
    <property type="match status" value="1"/>
</dbReference>
<sequence>MASTNDRSTASASQDRTVRPGGRTARNTEAVLEATLTELGTRGYAGLTVERIATRSGVHKSTIYRRWGGVDGLLSTALARSGTGSWRPPQTGALHTDLLALLHRVTENFTSEREGPVATAAIAAAFESARAASALHDFFVDQHGRSAVVVEAAIARGEVPAGTDGREVVRSAVAPIYYRLFVSREPVTDADVELAARVATEASIAGLFCPVD</sequence>
<keyword evidence="3" id="KW-0804">Transcription</keyword>
<name>A0ABR9HD07_9ACTN</name>
<dbReference type="Gene3D" id="1.10.357.10">
    <property type="entry name" value="Tetracycline Repressor, domain 2"/>
    <property type="match status" value="1"/>
</dbReference>
<dbReference type="PANTHER" id="PTHR30055:SF148">
    <property type="entry name" value="TETR-FAMILY TRANSCRIPTIONAL REGULATOR"/>
    <property type="match status" value="1"/>
</dbReference>
<organism evidence="7 8">
    <name type="scientific">Nocardiopsis terrae</name>
    <dbReference type="NCBI Taxonomy" id="372655"/>
    <lineage>
        <taxon>Bacteria</taxon>
        <taxon>Bacillati</taxon>
        <taxon>Actinomycetota</taxon>
        <taxon>Actinomycetes</taxon>
        <taxon>Streptosporangiales</taxon>
        <taxon>Nocardiopsidaceae</taxon>
        <taxon>Nocardiopsis</taxon>
    </lineage>
</organism>
<dbReference type="RefSeq" id="WP_191268103.1">
    <property type="nucleotide sequence ID" value="NZ_BMXJ01000002.1"/>
</dbReference>
<feature type="domain" description="HTH tetR-type" evidence="6">
    <location>
        <begin position="25"/>
        <end position="85"/>
    </location>
</feature>
<evidence type="ECO:0000313" key="8">
    <source>
        <dbReference type="Proteomes" id="UP000598217"/>
    </source>
</evidence>
<dbReference type="InterPro" id="IPR009057">
    <property type="entry name" value="Homeodomain-like_sf"/>
</dbReference>
<dbReference type="PROSITE" id="PS50977">
    <property type="entry name" value="HTH_TETR_2"/>
    <property type="match status" value="1"/>
</dbReference>
<comment type="caution">
    <text evidence="7">The sequence shown here is derived from an EMBL/GenBank/DDBJ whole genome shotgun (WGS) entry which is preliminary data.</text>
</comment>
<dbReference type="InterPro" id="IPR050109">
    <property type="entry name" value="HTH-type_TetR-like_transc_reg"/>
</dbReference>
<proteinExistence type="predicted"/>
<dbReference type="PANTHER" id="PTHR30055">
    <property type="entry name" value="HTH-TYPE TRANSCRIPTIONAL REGULATOR RUTR"/>
    <property type="match status" value="1"/>
</dbReference>
<dbReference type="SUPFAM" id="SSF48498">
    <property type="entry name" value="Tetracyclin repressor-like, C-terminal domain"/>
    <property type="match status" value="1"/>
</dbReference>
<evidence type="ECO:0000256" key="5">
    <source>
        <dbReference type="SAM" id="MobiDB-lite"/>
    </source>
</evidence>
<feature type="DNA-binding region" description="H-T-H motif" evidence="4">
    <location>
        <begin position="48"/>
        <end position="67"/>
    </location>
</feature>
<protein>
    <submittedName>
        <fullName evidence="7">AcrR family transcriptional regulator</fullName>
    </submittedName>
</protein>
<feature type="compositionally biased region" description="Polar residues" evidence="5">
    <location>
        <begin position="1"/>
        <end position="15"/>
    </location>
</feature>
<reference evidence="7 8" key="1">
    <citation type="submission" date="2020-10" db="EMBL/GenBank/DDBJ databases">
        <title>Sequencing the genomes of 1000 actinobacteria strains.</title>
        <authorList>
            <person name="Klenk H.-P."/>
        </authorList>
    </citation>
    <scope>NUCLEOTIDE SEQUENCE [LARGE SCALE GENOMIC DNA]</scope>
    <source>
        <strain evidence="7 8">DSM 45157</strain>
    </source>
</reference>
<dbReference type="InterPro" id="IPR001647">
    <property type="entry name" value="HTH_TetR"/>
</dbReference>
<dbReference type="SUPFAM" id="SSF46689">
    <property type="entry name" value="Homeodomain-like"/>
    <property type="match status" value="1"/>
</dbReference>
<dbReference type="InterPro" id="IPR011075">
    <property type="entry name" value="TetR_C"/>
</dbReference>
<dbReference type="InterPro" id="IPR036271">
    <property type="entry name" value="Tet_transcr_reg_TetR-rel_C_sf"/>
</dbReference>
<evidence type="ECO:0000313" key="7">
    <source>
        <dbReference type="EMBL" id="MBE1456906.1"/>
    </source>
</evidence>
<accession>A0ABR9HD07</accession>
<gene>
    <name evidence="7" type="ORF">H4W79_001120</name>
</gene>
<dbReference type="Proteomes" id="UP000598217">
    <property type="component" value="Unassembled WGS sequence"/>
</dbReference>
<evidence type="ECO:0000259" key="6">
    <source>
        <dbReference type="PROSITE" id="PS50977"/>
    </source>
</evidence>
<keyword evidence="8" id="KW-1185">Reference proteome</keyword>
<keyword evidence="1" id="KW-0805">Transcription regulation</keyword>
<dbReference type="Pfam" id="PF00440">
    <property type="entry name" value="TetR_N"/>
    <property type="match status" value="1"/>
</dbReference>
<evidence type="ECO:0000256" key="3">
    <source>
        <dbReference type="ARBA" id="ARBA00023163"/>
    </source>
</evidence>
<dbReference type="EMBL" id="JADBDY010000001">
    <property type="protein sequence ID" value="MBE1456906.1"/>
    <property type="molecule type" value="Genomic_DNA"/>
</dbReference>
<evidence type="ECO:0000256" key="2">
    <source>
        <dbReference type="ARBA" id="ARBA00023125"/>
    </source>
</evidence>